<name>A0ABW8ASC5_9ACTN</name>
<dbReference type="SUPFAM" id="SSF48452">
    <property type="entry name" value="TPR-like"/>
    <property type="match status" value="3"/>
</dbReference>
<sequence length="598" mass="62593">MLQIHLLGAPRVVRAGAAVQAPRGNKVWGLLAYLLLRGAPAGRSQLAELLFAEADDPLAALRWNLTQLRRLVDHPKGFRGDPLEPDWPAGLEPRVDVLDLTADDPNVGSDLLAGMAFPDSPGFEIWLEAQRRQVRGTVESLLHETAISQLARGSAREASDVAARLVGLNPLEENFQTLLVRTLAMAGLPVAAQRAAEACRELFARELGVQPGAQLTAALRAGPTAARPVATGAVAVEAQLLAGEAAVGAGATAAGLEVLARAVAEARGLDDGPLLARCLVASGTALVHAARGSDEEGAYDLHAALAVPGASPDVVAQAHTELGYVEFLRGGYELAQKHLLAAESHGAPRPDTRAMIETVRGAALSDQGFYDAALYPLRAALDVSAPGPAGERRRAYALSMIGRVHLLRGDYDEAATALDESTARSQACGWTTFVPWPESLRADVDLAAGDLSAAADRLERSFALGCQIGDPCWEGMAARGLGVLAAARGDGPGAVAILLDGLVRARRLPDAYVWAQAHVLDALAGVGVTYERPEAGAWVADLARTADRAGMREFGARAAVHRYRLGDDGALAAARALAAPLRSPLLDEDLVSVADVVR</sequence>
<reference evidence="4 5" key="1">
    <citation type="submission" date="2024-10" db="EMBL/GenBank/DDBJ databases">
        <title>The Natural Products Discovery Center: Release of the First 8490 Sequenced Strains for Exploring Actinobacteria Biosynthetic Diversity.</title>
        <authorList>
            <person name="Kalkreuter E."/>
            <person name="Kautsar S.A."/>
            <person name="Yang D."/>
            <person name="Bader C.D."/>
            <person name="Teijaro C.N."/>
            <person name="Fluegel L."/>
            <person name="Davis C.M."/>
            <person name="Simpson J.R."/>
            <person name="Lauterbach L."/>
            <person name="Steele A.D."/>
            <person name="Gui C."/>
            <person name="Meng S."/>
            <person name="Li G."/>
            <person name="Viehrig K."/>
            <person name="Ye F."/>
            <person name="Su P."/>
            <person name="Kiefer A.F."/>
            <person name="Nichols A."/>
            <person name="Cepeda A.J."/>
            <person name="Yan W."/>
            <person name="Fan B."/>
            <person name="Jiang Y."/>
            <person name="Adhikari A."/>
            <person name="Zheng C.-J."/>
            <person name="Schuster L."/>
            <person name="Cowan T.M."/>
            <person name="Smanski M.J."/>
            <person name="Chevrette M.G."/>
            <person name="De Carvalho L.P.S."/>
            <person name="Shen B."/>
        </authorList>
    </citation>
    <scope>NUCLEOTIDE SEQUENCE [LARGE SCALE GENOMIC DNA]</scope>
    <source>
        <strain evidence="4 5">NPDC049639</strain>
    </source>
</reference>
<dbReference type="SMART" id="SM01043">
    <property type="entry name" value="BTAD"/>
    <property type="match status" value="1"/>
</dbReference>
<evidence type="ECO:0000259" key="3">
    <source>
        <dbReference type="SMART" id="SM01043"/>
    </source>
</evidence>
<keyword evidence="1" id="KW-0805">Transcription regulation</keyword>
<dbReference type="InterPro" id="IPR005158">
    <property type="entry name" value="BTAD"/>
</dbReference>
<dbReference type="Gene3D" id="1.25.40.10">
    <property type="entry name" value="Tetratricopeptide repeat domain"/>
    <property type="match status" value="2"/>
</dbReference>
<dbReference type="PANTHER" id="PTHR35807:SF1">
    <property type="entry name" value="TRANSCRIPTIONAL REGULATOR REDD"/>
    <property type="match status" value="1"/>
</dbReference>
<dbReference type="Pfam" id="PF03704">
    <property type="entry name" value="BTAD"/>
    <property type="match status" value="1"/>
</dbReference>
<comment type="caution">
    <text evidence="4">The sequence shown here is derived from an EMBL/GenBank/DDBJ whole genome shotgun (WGS) entry which is preliminary data.</text>
</comment>
<dbReference type="InterPro" id="IPR051677">
    <property type="entry name" value="AfsR-DnrI-RedD_regulator"/>
</dbReference>
<dbReference type="InterPro" id="IPR036388">
    <property type="entry name" value="WH-like_DNA-bd_sf"/>
</dbReference>
<dbReference type="Proteomes" id="UP001612915">
    <property type="component" value="Unassembled WGS sequence"/>
</dbReference>
<proteinExistence type="predicted"/>
<accession>A0ABW8ASC5</accession>
<protein>
    <submittedName>
        <fullName evidence="4">BTAD domain-containing putative transcriptional regulator</fullName>
    </submittedName>
</protein>
<dbReference type="Gene3D" id="1.10.10.10">
    <property type="entry name" value="Winged helix-like DNA-binding domain superfamily/Winged helix DNA-binding domain"/>
    <property type="match status" value="1"/>
</dbReference>
<evidence type="ECO:0000313" key="4">
    <source>
        <dbReference type="EMBL" id="MFI7589303.1"/>
    </source>
</evidence>
<keyword evidence="2" id="KW-0804">Transcription</keyword>
<organism evidence="4 5">
    <name type="scientific">Spongisporangium articulatum</name>
    <dbReference type="NCBI Taxonomy" id="3362603"/>
    <lineage>
        <taxon>Bacteria</taxon>
        <taxon>Bacillati</taxon>
        <taxon>Actinomycetota</taxon>
        <taxon>Actinomycetes</taxon>
        <taxon>Kineosporiales</taxon>
        <taxon>Kineosporiaceae</taxon>
        <taxon>Spongisporangium</taxon>
    </lineage>
</organism>
<dbReference type="PANTHER" id="PTHR35807">
    <property type="entry name" value="TRANSCRIPTIONAL REGULATOR REDD-RELATED"/>
    <property type="match status" value="1"/>
</dbReference>
<evidence type="ECO:0000256" key="2">
    <source>
        <dbReference type="ARBA" id="ARBA00023163"/>
    </source>
</evidence>
<dbReference type="RefSeq" id="WP_398283876.1">
    <property type="nucleotide sequence ID" value="NZ_JBITLV010000007.1"/>
</dbReference>
<feature type="domain" description="Bacterial transcriptional activator" evidence="3">
    <location>
        <begin position="95"/>
        <end position="223"/>
    </location>
</feature>
<keyword evidence="5" id="KW-1185">Reference proteome</keyword>
<dbReference type="InterPro" id="IPR011990">
    <property type="entry name" value="TPR-like_helical_dom_sf"/>
</dbReference>
<evidence type="ECO:0000313" key="5">
    <source>
        <dbReference type="Proteomes" id="UP001612915"/>
    </source>
</evidence>
<gene>
    <name evidence="4" type="ORF">ACIB24_19730</name>
</gene>
<dbReference type="EMBL" id="JBITLV010000007">
    <property type="protein sequence ID" value="MFI7589303.1"/>
    <property type="molecule type" value="Genomic_DNA"/>
</dbReference>
<evidence type="ECO:0000256" key="1">
    <source>
        <dbReference type="ARBA" id="ARBA00023015"/>
    </source>
</evidence>